<proteinExistence type="inferred from homology"/>
<dbReference type="RefSeq" id="WP_419187343.1">
    <property type="nucleotide sequence ID" value="NZ_CP036272.1"/>
</dbReference>
<dbReference type="GO" id="GO:0006493">
    <property type="term" value="P:protein O-linked glycosylation"/>
    <property type="evidence" value="ECO:0007669"/>
    <property type="project" value="TreeGrafter"/>
</dbReference>
<dbReference type="InterPro" id="IPR029489">
    <property type="entry name" value="OGT/SEC/SPY_C"/>
</dbReference>
<dbReference type="EC" id="2.4.1.255" evidence="3"/>
<comment type="similarity">
    <text evidence="2">Belongs to the glycosyltransferase 41 family. O-GlcNAc transferase subfamily.</text>
</comment>
<dbReference type="InterPro" id="IPR011990">
    <property type="entry name" value="TPR-like_helical_dom_sf"/>
</dbReference>
<feature type="repeat" description="TPR" evidence="8">
    <location>
        <begin position="62"/>
        <end position="95"/>
    </location>
</feature>
<evidence type="ECO:0000256" key="2">
    <source>
        <dbReference type="ARBA" id="ARBA00005386"/>
    </source>
</evidence>
<dbReference type="EMBL" id="CP036272">
    <property type="protein sequence ID" value="QDT60291.1"/>
    <property type="molecule type" value="Genomic_DNA"/>
</dbReference>
<dbReference type="Gene3D" id="3.40.50.11380">
    <property type="match status" value="1"/>
</dbReference>
<gene>
    <name evidence="11" type="primary">yrrB_1</name>
    <name evidence="11" type="ORF">SV7mr_28110</name>
</gene>
<keyword evidence="5" id="KW-0808">Transferase</keyword>
<reference evidence="11 12" key="1">
    <citation type="submission" date="2019-02" db="EMBL/GenBank/DDBJ databases">
        <title>Deep-cultivation of Planctomycetes and their phenomic and genomic characterization uncovers novel biology.</title>
        <authorList>
            <person name="Wiegand S."/>
            <person name="Jogler M."/>
            <person name="Boedeker C."/>
            <person name="Pinto D."/>
            <person name="Vollmers J."/>
            <person name="Rivas-Marin E."/>
            <person name="Kohn T."/>
            <person name="Peeters S.H."/>
            <person name="Heuer A."/>
            <person name="Rast P."/>
            <person name="Oberbeckmann S."/>
            <person name="Bunk B."/>
            <person name="Jeske O."/>
            <person name="Meyerdierks A."/>
            <person name="Storesund J.E."/>
            <person name="Kallscheuer N."/>
            <person name="Luecker S."/>
            <person name="Lage O.M."/>
            <person name="Pohl T."/>
            <person name="Merkel B.J."/>
            <person name="Hornburger P."/>
            <person name="Mueller R.-W."/>
            <person name="Bruemmer F."/>
            <person name="Labrenz M."/>
            <person name="Spormann A.M."/>
            <person name="Op den Camp H."/>
            <person name="Overmann J."/>
            <person name="Amann R."/>
            <person name="Jetten M.S.M."/>
            <person name="Mascher T."/>
            <person name="Medema M.H."/>
            <person name="Devos D.P."/>
            <person name="Kaster A.-K."/>
            <person name="Ovreas L."/>
            <person name="Rohde M."/>
            <person name="Galperin M.Y."/>
            <person name="Jogler C."/>
        </authorList>
    </citation>
    <scope>NUCLEOTIDE SEQUENCE [LARGE SCALE GENOMIC DNA]</scope>
    <source>
        <strain evidence="11 12">SV_7m_r</strain>
    </source>
</reference>
<keyword evidence="6" id="KW-0677">Repeat</keyword>
<evidence type="ECO:0000256" key="3">
    <source>
        <dbReference type="ARBA" id="ARBA00011970"/>
    </source>
</evidence>
<evidence type="ECO:0000256" key="4">
    <source>
        <dbReference type="ARBA" id="ARBA00022676"/>
    </source>
</evidence>
<dbReference type="SUPFAM" id="SSF48452">
    <property type="entry name" value="TPR-like"/>
    <property type="match status" value="1"/>
</dbReference>
<dbReference type="PANTHER" id="PTHR44998:SF1">
    <property type="entry name" value="UDP-N-ACETYLGLUCOSAMINE--PEPTIDE N-ACETYLGLUCOSAMINYLTRANSFERASE 110 KDA SUBUNIT"/>
    <property type="match status" value="1"/>
</dbReference>
<dbReference type="Pfam" id="PF14559">
    <property type="entry name" value="TPR_19"/>
    <property type="match status" value="1"/>
</dbReference>
<feature type="repeat" description="TPR" evidence="8">
    <location>
        <begin position="96"/>
        <end position="129"/>
    </location>
</feature>
<dbReference type="Pfam" id="PF13432">
    <property type="entry name" value="TPR_16"/>
    <property type="match status" value="2"/>
</dbReference>
<dbReference type="Proteomes" id="UP000315003">
    <property type="component" value="Chromosome"/>
</dbReference>
<dbReference type="Gene3D" id="3.40.50.2000">
    <property type="entry name" value="Glycogen Phosphorylase B"/>
    <property type="match status" value="1"/>
</dbReference>
<dbReference type="GO" id="GO:0097363">
    <property type="term" value="F:protein O-acetylglucosaminyltransferase activity"/>
    <property type="evidence" value="ECO:0007669"/>
    <property type="project" value="UniProtKB-EC"/>
</dbReference>
<dbReference type="AlphaFoldDB" id="A0A517SW42"/>
<sequence length="721" mass="80278">MPGPLETFPLAKRNGRESTDHTEITDTVGEAMGVALRHHQAGDFVAAAKIYQQVIELNPLHADAWHLLGLIGHQSGQQDSAIPLIQQALQIDAGMPDAHANLGAAYAAIGKGDEAIRSYRAAVRLQPNHTNALNGLGNQLGHAGQVDQAVKYLGLAIKSAKRDPRPLSNLGALYLREGMLDEAHSSLNKALRIDSGLVEARSNLGLVQTRLGKVDDAIGQFKTVLQNAPQRSSLWRNLRNALTDRAEPSFITNAYQSVLADDDRDLLEILTSSICPVISQSTDQIDNYRHTLVDQLDRSSGLNLIDNVQRLMTHQLVAPFYLPYHGRDDRPLKQAFADMVGQPAAPPAYQQSAKHVIGSPIHLCFPLALDRDQMLVRFMGGAIEQLIECGEFRVTVACFRQNHATLQRQLPPQVQYLIINEQVEQSAKAIGSLSADVLYHCEIGTDCFNYYLPFFQAAPIQVASWGVPVTTGIAAVDYFLSSELIEPPEAEQHYSESLITLKTMPVVYKRPHVTPPQKDRQAFGFTDQQRLYGCLQSIFKLHPDYDSLLAEILRRDDQAVIALVGGMHESHADLLRERFKQSIPEVMDRIKIFPRMPREDFDSLSRACDVLLDTLHFGAGATAYEALGMGLPLVTLPGRFMRGRVTEGCYRMMQMDDCVARDEQHFVDLALQIANNPDQRHSIRQRIQERSDCLFDNAIAAEELKQLFMQLGHESRQKRVG</sequence>
<evidence type="ECO:0000259" key="10">
    <source>
        <dbReference type="Pfam" id="PF13844"/>
    </source>
</evidence>
<dbReference type="SUPFAM" id="SSF53756">
    <property type="entry name" value="UDP-Glycosyltransferase/glycogen phosphorylase"/>
    <property type="match status" value="1"/>
</dbReference>
<protein>
    <recommendedName>
        <fullName evidence="3">protein O-GlcNAc transferase</fullName>
        <ecNumber evidence="3">2.4.1.255</ecNumber>
    </recommendedName>
</protein>
<evidence type="ECO:0000256" key="6">
    <source>
        <dbReference type="ARBA" id="ARBA00022737"/>
    </source>
</evidence>
<dbReference type="PANTHER" id="PTHR44998">
    <property type="match status" value="1"/>
</dbReference>
<keyword evidence="12" id="KW-1185">Reference proteome</keyword>
<evidence type="ECO:0000256" key="8">
    <source>
        <dbReference type="PROSITE-ProRule" id="PRU00339"/>
    </source>
</evidence>
<comment type="pathway">
    <text evidence="1">Protein modification; protein glycosylation.</text>
</comment>
<dbReference type="InterPro" id="IPR019734">
    <property type="entry name" value="TPR_rpt"/>
</dbReference>
<organism evidence="11 12">
    <name type="scientific">Stieleria bergensis</name>
    <dbReference type="NCBI Taxonomy" id="2528025"/>
    <lineage>
        <taxon>Bacteria</taxon>
        <taxon>Pseudomonadati</taxon>
        <taxon>Planctomycetota</taxon>
        <taxon>Planctomycetia</taxon>
        <taxon>Pirellulales</taxon>
        <taxon>Pirellulaceae</taxon>
        <taxon>Stieleria</taxon>
    </lineage>
</organism>
<keyword evidence="4" id="KW-0328">Glycosyltransferase</keyword>
<evidence type="ECO:0000256" key="5">
    <source>
        <dbReference type="ARBA" id="ARBA00022679"/>
    </source>
</evidence>
<evidence type="ECO:0000313" key="12">
    <source>
        <dbReference type="Proteomes" id="UP000315003"/>
    </source>
</evidence>
<feature type="repeat" description="TPR" evidence="8">
    <location>
        <begin position="198"/>
        <end position="231"/>
    </location>
</feature>
<dbReference type="PROSITE" id="PS50293">
    <property type="entry name" value="TPR_REGION"/>
    <property type="match status" value="1"/>
</dbReference>
<evidence type="ECO:0000256" key="9">
    <source>
        <dbReference type="SAM" id="MobiDB-lite"/>
    </source>
</evidence>
<feature type="domain" description="O-GlcNAc transferase C-terminal" evidence="10">
    <location>
        <begin position="519"/>
        <end position="696"/>
    </location>
</feature>
<accession>A0A517SW42</accession>
<feature type="region of interest" description="Disordered" evidence="9">
    <location>
        <begin position="1"/>
        <end position="21"/>
    </location>
</feature>
<dbReference type="SMART" id="SM00028">
    <property type="entry name" value="TPR"/>
    <property type="match status" value="6"/>
</dbReference>
<dbReference type="Gene3D" id="1.25.40.10">
    <property type="entry name" value="Tetratricopeptide repeat domain"/>
    <property type="match status" value="1"/>
</dbReference>
<evidence type="ECO:0000256" key="7">
    <source>
        <dbReference type="ARBA" id="ARBA00022803"/>
    </source>
</evidence>
<name>A0A517SW42_9BACT</name>
<dbReference type="PROSITE" id="PS50005">
    <property type="entry name" value="TPR"/>
    <property type="match status" value="4"/>
</dbReference>
<dbReference type="Pfam" id="PF13844">
    <property type="entry name" value="Glyco_transf_41"/>
    <property type="match status" value="1"/>
</dbReference>
<evidence type="ECO:0000256" key="1">
    <source>
        <dbReference type="ARBA" id="ARBA00004922"/>
    </source>
</evidence>
<feature type="repeat" description="TPR" evidence="8">
    <location>
        <begin position="164"/>
        <end position="197"/>
    </location>
</feature>
<evidence type="ECO:0000313" key="11">
    <source>
        <dbReference type="EMBL" id="QDT60291.1"/>
    </source>
</evidence>
<keyword evidence="7 8" id="KW-0802">TPR repeat</keyword>